<dbReference type="Pfam" id="PF01755">
    <property type="entry name" value="Glyco_transf_25"/>
    <property type="match status" value="1"/>
</dbReference>
<evidence type="ECO:0000313" key="2">
    <source>
        <dbReference type="EMBL" id="PRL89662.1"/>
    </source>
</evidence>
<comment type="caution">
    <text evidence="2">The sequence shown here is derived from an EMBL/GenBank/DDBJ whole genome shotgun (WGS) entry which is preliminary data.</text>
</comment>
<organism evidence="2">
    <name type="scientific">Haemophilus influenzae</name>
    <dbReference type="NCBI Taxonomy" id="727"/>
    <lineage>
        <taxon>Bacteria</taxon>
        <taxon>Pseudomonadati</taxon>
        <taxon>Pseudomonadota</taxon>
        <taxon>Gammaproteobacteria</taxon>
        <taxon>Pasteurellales</taxon>
        <taxon>Pasteurellaceae</taxon>
        <taxon>Haemophilus</taxon>
    </lineage>
</organism>
<evidence type="ECO:0000259" key="1">
    <source>
        <dbReference type="Pfam" id="PF01755"/>
    </source>
</evidence>
<dbReference type="AlphaFoldDB" id="A0ABD6WPJ3"/>
<gene>
    <name evidence="2" type="ORF">BV022_01201</name>
</gene>
<name>A0ABD6WPJ3_HAEIF</name>
<proteinExistence type="predicted"/>
<dbReference type="EMBL" id="MZKM01000045">
    <property type="protein sequence ID" value="PRL89662.1"/>
    <property type="molecule type" value="Genomic_DNA"/>
</dbReference>
<dbReference type="InterPro" id="IPR002654">
    <property type="entry name" value="Glyco_trans_25"/>
</dbReference>
<protein>
    <submittedName>
        <fullName evidence="2">Glycosyltransferase family 25 (LPS biosynthesis protein)</fullName>
    </submittedName>
</protein>
<feature type="domain" description="Glycosyl transferase family 25" evidence="1">
    <location>
        <begin position="19"/>
        <end position="129"/>
    </location>
</feature>
<reference evidence="2" key="1">
    <citation type="submission" date="2017-02" db="EMBL/GenBank/DDBJ databases">
        <title>Haemophilus influenzae in COPD genome sequencing project.</title>
        <authorList>
            <person name="Murphy T.F."/>
            <person name="Kong Y."/>
            <person name="Nadendla S."/>
            <person name="Tettelin H."/>
            <person name="Pettigrew M."/>
        </authorList>
    </citation>
    <scope>NUCLEOTIDE SEQUENCE [LARGE SCALE GENOMIC DNA]</scope>
    <source>
        <strain evidence="2">19P94H1</strain>
    </source>
</reference>
<accession>A0ABD6WPJ3</accession>
<sequence length="165" mass="19296">MRNQPYTSIRAYEHTSIRAYEHIVENKIESAIILEDDAIISHFLKEIVQYALNKVKKNYDLIFLDHGKAKSYPFKKKLYEGYRLAHYRAPSKNSRRCIIYATAYLITLSGAKKLLNYAYPIRLPADYLTGLIQKTRVNTYGIEPPCVFRGLNSDSEIDKIEHRYE</sequence>